<name>A0A6N9H370_9MICO</name>
<evidence type="ECO:0000313" key="5">
    <source>
        <dbReference type="Proteomes" id="UP000469215"/>
    </source>
</evidence>
<dbReference type="Proteomes" id="UP000469215">
    <property type="component" value="Unassembled WGS sequence"/>
</dbReference>
<keyword evidence="5" id="KW-1185">Reference proteome</keyword>
<gene>
    <name evidence="4" type="ORF">GSY69_00530</name>
</gene>
<accession>A0A6N9H370</accession>
<organism evidence="4 5">
    <name type="scientific">Brevibacterium rongguiense</name>
    <dbReference type="NCBI Taxonomy" id="2695267"/>
    <lineage>
        <taxon>Bacteria</taxon>
        <taxon>Bacillati</taxon>
        <taxon>Actinomycetota</taxon>
        <taxon>Actinomycetes</taxon>
        <taxon>Micrococcales</taxon>
        <taxon>Brevibacteriaceae</taxon>
        <taxon>Brevibacterium</taxon>
    </lineage>
</organism>
<dbReference type="PANTHER" id="PTHR44154:SF1">
    <property type="entry name" value="QUINONE OXIDOREDUCTASE"/>
    <property type="match status" value="1"/>
</dbReference>
<comment type="caution">
    <text evidence="4">The sequence shown here is derived from an EMBL/GenBank/DDBJ whole genome shotgun (WGS) entry which is preliminary data.</text>
</comment>
<dbReference type="Gene3D" id="3.90.180.10">
    <property type="entry name" value="Medium-chain alcohol dehydrogenases, catalytic domain"/>
    <property type="match status" value="1"/>
</dbReference>
<reference evidence="4 5" key="1">
    <citation type="submission" date="2020-01" db="EMBL/GenBank/DDBJ databases">
        <authorList>
            <person name="Deng T."/>
        </authorList>
    </citation>
    <scope>NUCLEOTIDE SEQUENCE [LARGE SCALE GENOMIC DNA]</scope>
    <source>
        <strain evidence="4 5">5221</strain>
    </source>
</reference>
<feature type="region of interest" description="Disordered" evidence="2">
    <location>
        <begin position="1"/>
        <end position="22"/>
    </location>
</feature>
<protein>
    <submittedName>
        <fullName evidence="4">Zinc-binding dehydrogenase</fullName>
    </submittedName>
</protein>
<sequence length="305" mass="30640">MQAFLAQPGGTPALSDWDPPTAEPALAPVRAAALNPVDLAIGAGGFPFRPLSAGDVLGFEGVAQTGPDTHVYFSAPAPPFGSFAERVDLSGAETVELPAGVDPVAGAALGVPGIAAFLALTKAGRMQAGERVLVLGGTGSVGRLTVQLARALGAAEVAATTRGAGSAIERAGGRPVHATTADEMSTGLAGLEPFDVVVDTLWGDYAGAAVEHTARYGRFAQVGNSAGARGEIAAPDFRNRGISFIGHSNFLAASAERTAAYAEVAALLANGELEVRPDVRPLAELPQAWADAAAGRGGGKLVVCP</sequence>
<keyword evidence="1" id="KW-0521">NADP</keyword>
<dbReference type="SUPFAM" id="SSF51735">
    <property type="entry name" value="NAD(P)-binding Rossmann-fold domains"/>
    <property type="match status" value="1"/>
</dbReference>
<dbReference type="InterPro" id="IPR051603">
    <property type="entry name" value="Zinc-ADH_QOR/CCCR"/>
</dbReference>
<dbReference type="Pfam" id="PF13602">
    <property type="entry name" value="ADH_zinc_N_2"/>
    <property type="match status" value="1"/>
</dbReference>
<dbReference type="PANTHER" id="PTHR44154">
    <property type="entry name" value="QUINONE OXIDOREDUCTASE"/>
    <property type="match status" value="1"/>
</dbReference>
<dbReference type="GO" id="GO:0016491">
    <property type="term" value="F:oxidoreductase activity"/>
    <property type="evidence" value="ECO:0007669"/>
    <property type="project" value="InterPro"/>
</dbReference>
<dbReference type="InterPro" id="IPR036291">
    <property type="entry name" value="NAD(P)-bd_dom_sf"/>
</dbReference>
<dbReference type="SMART" id="SM00829">
    <property type="entry name" value="PKS_ER"/>
    <property type="match status" value="1"/>
</dbReference>
<evidence type="ECO:0000313" key="4">
    <source>
        <dbReference type="EMBL" id="MYM18500.1"/>
    </source>
</evidence>
<evidence type="ECO:0000256" key="2">
    <source>
        <dbReference type="SAM" id="MobiDB-lite"/>
    </source>
</evidence>
<dbReference type="RefSeq" id="WP_160951961.1">
    <property type="nucleotide sequence ID" value="NZ_WWEQ01000001.1"/>
</dbReference>
<dbReference type="AlphaFoldDB" id="A0A6N9H370"/>
<feature type="domain" description="Enoyl reductase (ER)" evidence="3">
    <location>
        <begin position="10"/>
        <end position="303"/>
    </location>
</feature>
<dbReference type="EMBL" id="WWEQ01000001">
    <property type="protein sequence ID" value="MYM18500.1"/>
    <property type="molecule type" value="Genomic_DNA"/>
</dbReference>
<dbReference type="InterPro" id="IPR020843">
    <property type="entry name" value="ER"/>
</dbReference>
<proteinExistence type="predicted"/>
<dbReference type="InterPro" id="IPR011032">
    <property type="entry name" value="GroES-like_sf"/>
</dbReference>
<evidence type="ECO:0000259" key="3">
    <source>
        <dbReference type="SMART" id="SM00829"/>
    </source>
</evidence>
<evidence type="ECO:0000256" key="1">
    <source>
        <dbReference type="ARBA" id="ARBA00022857"/>
    </source>
</evidence>
<dbReference type="SUPFAM" id="SSF50129">
    <property type="entry name" value="GroES-like"/>
    <property type="match status" value="1"/>
</dbReference>